<evidence type="ECO:0000256" key="1">
    <source>
        <dbReference type="SAM" id="MobiDB-lite"/>
    </source>
</evidence>
<proteinExistence type="predicted"/>
<dbReference type="Proteomes" id="UP000253495">
    <property type="component" value="Unassembled WGS sequence"/>
</dbReference>
<dbReference type="GO" id="GO:0016301">
    <property type="term" value="F:kinase activity"/>
    <property type="evidence" value="ECO:0007669"/>
    <property type="project" value="UniProtKB-KW"/>
</dbReference>
<sequence length="547" mass="58405">MTAATSPPGPLNSQSGPDSFWSTTNVGEAIPGVVTPLGWSLWGPSVEVGIRDCYARAGALPRHEVLVPESVDDRLISVFLGRGALNVNFLCRMGANMPGSAPDAIARQLLGEVPAGIPMARERGRLPAVAVKLPYLQATVRRDVLKRTAGVQRWWRDRVVGIDALELSAARNLLVEARTCFKEMIRVQAAGLFIAVQSVYDRLLALIDQANLDPTQANALVAGQGSHAETALIHDLWSLGRGELSLQNFLLEHGYHGPYEGEVSAKVWREDPSPVRKLAEQYATMDDNADPASNAAERGRARQEAERALIGSLPLLQRPGARLVLRAAVSRIPLRGVAKAAFLQALDVARGAARQMGHHLADRGVLSAPEDVFYLTADELTGGLPDSPTQLITERRAQRKEFEGITLPNHWRGNPAPVAEVAESTDANRVEVRGIGASGGVVEGVIRVVEDPAFTEVESDEVLVCGTTDPSWASVLFLSSALVVDVGGLLSHAAVVAREVGVPCVIGTGNGTRVLRTGDRVRVDGDAGTVELLSTKHGSEGERESGK</sequence>
<dbReference type="InterPro" id="IPR051549">
    <property type="entry name" value="PEP_Utilizing_Enz"/>
</dbReference>
<dbReference type="OrthoDB" id="9765468at2"/>
<keyword evidence="3" id="KW-0808">Transferase</keyword>
<keyword evidence="3" id="KW-0418">Kinase</keyword>
<evidence type="ECO:0000313" key="4">
    <source>
        <dbReference type="Proteomes" id="UP000253495"/>
    </source>
</evidence>
<name>A0A368VAB6_9ACTN</name>
<dbReference type="Pfam" id="PF00391">
    <property type="entry name" value="PEP-utilizers"/>
    <property type="match status" value="1"/>
</dbReference>
<comment type="caution">
    <text evidence="3">The sequence shown here is derived from an EMBL/GenBank/DDBJ whole genome shotgun (WGS) entry which is preliminary data.</text>
</comment>
<dbReference type="SUPFAM" id="SSF52009">
    <property type="entry name" value="Phosphohistidine domain"/>
    <property type="match status" value="1"/>
</dbReference>
<dbReference type="Gene3D" id="3.50.30.10">
    <property type="entry name" value="Phosphohistidine domain"/>
    <property type="match status" value="1"/>
</dbReference>
<dbReference type="PANTHER" id="PTHR43615:SF1">
    <property type="entry name" value="PPDK_N DOMAIN-CONTAINING PROTEIN"/>
    <property type="match status" value="1"/>
</dbReference>
<feature type="region of interest" description="Disordered" evidence="1">
    <location>
        <begin position="1"/>
        <end position="22"/>
    </location>
</feature>
<dbReference type="InterPro" id="IPR008279">
    <property type="entry name" value="PEP-util_enz_mobile_dom"/>
</dbReference>
<gene>
    <name evidence="3" type="ORF">DFQ14_1259</name>
</gene>
<evidence type="ECO:0000313" key="3">
    <source>
        <dbReference type="EMBL" id="RCW37653.1"/>
    </source>
</evidence>
<organism evidence="3 4">
    <name type="scientific">Halopolyspora algeriensis</name>
    <dbReference type="NCBI Taxonomy" id="1500506"/>
    <lineage>
        <taxon>Bacteria</taxon>
        <taxon>Bacillati</taxon>
        <taxon>Actinomycetota</taxon>
        <taxon>Actinomycetes</taxon>
        <taxon>Actinomycetes incertae sedis</taxon>
        <taxon>Halopolyspora</taxon>
    </lineage>
</organism>
<feature type="domain" description="PEP-utilising enzyme mobile" evidence="2">
    <location>
        <begin position="458"/>
        <end position="528"/>
    </location>
</feature>
<dbReference type="PANTHER" id="PTHR43615">
    <property type="entry name" value="PHOSPHOENOLPYRUVATE SYNTHASE-RELATED"/>
    <property type="match status" value="1"/>
</dbReference>
<dbReference type="AlphaFoldDB" id="A0A368VAB6"/>
<protein>
    <submittedName>
        <fullName evidence="3">Pyruvate,water dikinase</fullName>
    </submittedName>
</protein>
<dbReference type="InterPro" id="IPR036637">
    <property type="entry name" value="Phosphohistidine_dom_sf"/>
</dbReference>
<keyword evidence="3" id="KW-0670">Pyruvate</keyword>
<dbReference type="EMBL" id="QPJC01000025">
    <property type="protein sequence ID" value="RCW37653.1"/>
    <property type="molecule type" value="Genomic_DNA"/>
</dbReference>
<feature type="compositionally biased region" description="Polar residues" evidence="1">
    <location>
        <begin position="11"/>
        <end position="22"/>
    </location>
</feature>
<reference evidence="3 4" key="1">
    <citation type="submission" date="2018-07" db="EMBL/GenBank/DDBJ databases">
        <title>Genomic Encyclopedia of Type Strains, Phase III (KMG-III): the genomes of soil and plant-associated and newly described type strains.</title>
        <authorList>
            <person name="Whitman W."/>
        </authorList>
    </citation>
    <scope>NUCLEOTIDE SEQUENCE [LARGE SCALE GENOMIC DNA]</scope>
    <source>
        <strain evidence="3 4">CECT 8575</strain>
    </source>
</reference>
<evidence type="ECO:0000259" key="2">
    <source>
        <dbReference type="Pfam" id="PF00391"/>
    </source>
</evidence>
<accession>A0A368VAB6</accession>
<keyword evidence="4" id="KW-1185">Reference proteome</keyword>